<proteinExistence type="predicted"/>
<feature type="compositionally biased region" description="Basic and acidic residues" evidence="5">
    <location>
        <begin position="607"/>
        <end position="616"/>
    </location>
</feature>
<dbReference type="PANTHER" id="PTHR23259">
    <property type="entry name" value="RIDDLE"/>
    <property type="match status" value="1"/>
</dbReference>
<dbReference type="WBParaSite" id="Gr19_v10_g17405.t1">
    <property type="protein sequence ID" value="Gr19_v10_g17405.t1"/>
    <property type="gene ID" value="Gr19_v10_g17405"/>
</dbReference>
<organism evidence="8 9">
    <name type="scientific">Globodera rostochiensis</name>
    <name type="common">Golden nematode worm</name>
    <name type="synonym">Heterodera rostochiensis</name>
    <dbReference type="NCBI Taxonomy" id="31243"/>
    <lineage>
        <taxon>Eukaryota</taxon>
        <taxon>Metazoa</taxon>
        <taxon>Ecdysozoa</taxon>
        <taxon>Nematoda</taxon>
        <taxon>Chromadorea</taxon>
        <taxon>Rhabditida</taxon>
        <taxon>Tylenchina</taxon>
        <taxon>Tylenchomorpha</taxon>
        <taxon>Tylenchoidea</taxon>
        <taxon>Heteroderidae</taxon>
        <taxon>Heteroderinae</taxon>
        <taxon>Globodera</taxon>
    </lineage>
</organism>
<feature type="region of interest" description="Disordered" evidence="5">
    <location>
        <begin position="596"/>
        <end position="616"/>
    </location>
</feature>
<dbReference type="InterPro" id="IPR002919">
    <property type="entry name" value="TIL_dom"/>
</dbReference>
<evidence type="ECO:0000313" key="8">
    <source>
        <dbReference type="Proteomes" id="UP000887572"/>
    </source>
</evidence>
<dbReference type="SUPFAM" id="SSF57567">
    <property type="entry name" value="Serine protease inhibitors"/>
    <property type="match status" value="2"/>
</dbReference>
<name>A0A914HJA8_GLORO</name>
<keyword evidence="6" id="KW-0732">Signal</keyword>
<dbReference type="InterPro" id="IPR036084">
    <property type="entry name" value="Ser_inhib-like_sf"/>
</dbReference>
<evidence type="ECO:0000256" key="3">
    <source>
        <dbReference type="ARBA" id="ARBA00023157"/>
    </source>
</evidence>
<feature type="chain" id="PRO_5037572424" evidence="6">
    <location>
        <begin position="23"/>
        <end position="788"/>
    </location>
</feature>
<feature type="disulfide bond" evidence="4">
    <location>
        <begin position="157"/>
        <end position="164"/>
    </location>
</feature>
<accession>A0A914HJA8</accession>
<keyword evidence="1" id="KW-0646">Protease inhibitor</keyword>
<evidence type="ECO:0000259" key="7">
    <source>
        <dbReference type="PROSITE" id="PS51162"/>
    </source>
</evidence>
<keyword evidence="8" id="KW-1185">Reference proteome</keyword>
<feature type="domain" description="Thyroglobulin type-1" evidence="7">
    <location>
        <begin position="112"/>
        <end position="197"/>
    </location>
</feature>
<reference evidence="9" key="1">
    <citation type="submission" date="2022-11" db="UniProtKB">
        <authorList>
            <consortium name="WormBaseParasite"/>
        </authorList>
    </citation>
    <scope>IDENTIFICATION</scope>
</reference>
<keyword evidence="2" id="KW-0722">Serine protease inhibitor</keyword>
<keyword evidence="3 4" id="KW-1015">Disulfide bond</keyword>
<dbReference type="InterPro" id="IPR051368">
    <property type="entry name" value="SerProtInhib-TIL_Domain"/>
</dbReference>
<evidence type="ECO:0000256" key="5">
    <source>
        <dbReference type="SAM" id="MobiDB-lite"/>
    </source>
</evidence>
<evidence type="ECO:0000256" key="2">
    <source>
        <dbReference type="ARBA" id="ARBA00022900"/>
    </source>
</evidence>
<dbReference type="GO" id="GO:0004867">
    <property type="term" value="F:serine-type endopeptidase inhibitor activity"/>
    <property type="evidence" value="ECO:0007669"/>
    <property type="project" value="UniProtKB-KW"/>
</dbReference>
<dbReference type="InterPro" id="IPR000716">
    <property type="entry name" value="Thyroglobulin_1"/>
</dbReference>
<dbReference type="Proteomes" id="UP000887572">
    <property type="component" value="Unplaced"/>
</dbReference>
<feature type="compositionally biased region" description="Basic and acidic residues" evidence="5">
    <location>
        <begin position="228"/>
        <end position="241"/>
    </location>
</feature>
<evidence type="ECO:0000313" key="9">
    <source>
        <dbReference type="WBParaSite" id="Gr19_v10_g17405.t1"/>
    </source>
</evidence>
<dbReference type="Gene3D" id="4.10.800.10">
    <property type="entry name" value="Thyroglobulin type-1"/>
    <property type="match status" value="1"/>
</dbReference>
<comment type="caution">
    <text evidence="4">Lacks conserved residue(s) required for the propagation of feature annotation.</text>
</comment>
<evidence type="ECO:0000256" key="1">
    <source>
        <dbReference type="ARBA" id="ARBA00022690"/>
    </source>
</evidence>
<evidence type="ECO:0000256" key="4">
    <source>
        <dbReference type="PROSITE-ProRule" id="PRU00500"/>
    </source>
</evidence>
<protein>
    <submittedName>
        <fullName evidence="9">Thyroglobulin type-1 domain-containing protein</fullName>
    </submittedName>
</protein>
<dbReference type="CDD" id="cd19941">
    <property type="entry name" value="TIL"/>
    <property type="match status" value="2"/>
</dbReference>
<sequence length="788" mass="85357">MFSFPTLCFVGAFIILPVASEASQRLCEVQGTCFRCEPGQFSRFICRSDSECFPGEFCESSRGFCCPSRRSPDDGASATAEKCPDGGGWERMCRGHGDCLFGDEMCAEGKCCPSCKQRRLQSLREAAVGGGAWVDRPPGLVIPQCADDGIFHRPMQCAGGSSECYCVDKFGRNIGPKRGDVWRDMERGTDTEMFLNCSQLRQALEEGVKKGHKTTRIDEAILAAQSNRDGERGEDSKLHTDSEEESCADSLRIFHHCGSACPISCATWRAPQCPQEQCLRGCFCRLPYVVLDSADPFGSRCVLPAECPLLTFTPDLDSWNGGFFPATSADERSKRTQGKCADPLKNFQSCGSACPGFEQKATNRGGGREDIGLLSVGCGHAHADGRLEGCSAKCVSGCFCRVPFLLRDPSDTDSPCVLPQQCPPPSTSVPPPSASPPSLLDGRLCPSSENKTLTSCFSRKCSLSCADLSPDVSRLPCVPDDCLPGCQCQLPTVVRDKSTAVWECILPENCPEKNSPQQQPTSCGDPRKEFLACGSSCPLGCDRLDRPQLTCSPCASGCFCRNGFIFANGSDWRRSECVSVSECPFAPAATTKVTFQKQMDSANEESSDSKQKREGEKECGKAMASATFLKKDGQRLGRVVARPEQRTDWRKSRRIRLSGEFVVGGQSWRDGVGRELELSIHRFSGTPSDGCAGVGPPLALRVVEEEATDCLREGFDVVSSMHTEIRALPAQDGEKDRFGMDLVVAWPDPIARGTNPLVGHSVELKLRRTGKAGHFLLGCAILGITPSC</sequence>
<feature type="region of interest" description="Disordered" evidence="5">
    <location>
        <begin position="222"/>
        <end position="241"/>
    </location>
</feature>
<evidence type="ECO:0000256" key="6">
    <source>
        <dbReference type="SAM" id="SignalP"/>
    </source>
</evidence>
<feature type="signal peptide" evidence="6">
    <location>
        <begin position="1"/>
        <end position="22"/>
    </location>
</feature>
<dbReference type="Pfam" id="PF01826">
    <property type="entry name" value="TIL"/>
    <property type="match status" value="2"/>
</dbReference>
<dbReference type="AlphaFoldDB" id="A0A914HJA8"/>
<dbReference type="PROSITE" id="PS51162">
    <property type="entry name" value="THYROGLOBULIN_1_2"/>
    <property type="match status" value="1"/>
</dbReference>
<dbReference type="CDD" id="cd00191">
    <property type="entry name" value="TY"/>
    <property type="match status" value="1"/>
</dbReference>
<dbReference type="SUPFAM" id="SSF57610">
    <property type="entry name" value="Thyroglobulin type-1 domain"/>
    <property type="match status" value="1"/>
</dbReference>
<dbReference type="PANTHER" id="PTHR23259:SF67">
    <property type="entry name" value="THYROGLOBULIN TYPE-1 DOMAIN-CONTAINING PROTEIN"/>
    <property type="match status" value="1"/>
</dbReference>
<dbReference type="InterPro" id="IPR036857">
    <property type="entry name" value="Thyroglobulin_1_sf"/>
</dbReference>
<dbReference type="Gene3D" id="2.10.25.10">
    <property type="entry name" value="Laminin"/>
    <property type="match status" value="3"/>
</dbReference>
<dbReference type="Pfam" id="PF00086">
    <property type="entry name" value="Thyroglobulin_1"/>
    <property type="match status" value="1"/>
</dbReference>